<dbReference type="GO" id="GO:0008168">
    <property type="term" value="F:methyltransferase activity"/>
    <property type="evidence" value="ECO:0007669"/>
    <property type="project" value="UniProtKB-KW"/>
</dbReference>
<dbReference type="Proteomes" id="UP001500063">
    <property type="component" value="Unassembled WGS sequence"/>
</dbReference>
<keyword evidence="2" id="KW-0808">Transferase</keyword>
<gene>
    <name evidence="2" type="ORF">GCM10010319_52830</name>
</gene>
<dbReference type="InterPro" id="IPR041698">
    <property type="entry name" value="Methyltransf_25"/>
</dbReference>
<evidence type="ECO:0000313" key="2">
    <source>
        <dbReference type="EMBL" id="GAA0368337.1"/>
    </source>
</evidence>
<evidence type="ECO:0000313" key="3">
    <source>
        <dbReference type="Proteomes" id="UP001500063"/>
    </source>
</evidence>
<dbReference type="EMBL" id="BAAABW010000026">
    <property type="protein sequence ID" value="GAA0368337.1"/>
    <property type="molecule type" value="Genomic_DNA"/>
</dbReference>
<name>A0ABN0XMW8_9ACTN</name>
<accession>A0ABN0XMW8</accession>
<keyword evidence="3" id="KW-1185">Reference proteome</keyword>
<reference evidence="2 3" key="1">
    <citation type="journal article" date="2019" name="Int. J. Syst. Evol. Microbiol.">
        <title>The Global Catalogue of Microorganisms (GCM) 10K type strain sequencing project: providing services to taxonomists for standard genome sequencing and annotation.</title>
        <authorList>
            <consortium name="The Broad Institute Genomics Platform"/>
            <consortium name="The Broad Institute Genome Sequencing Center for Infectious Disease"/>
            <person name="Wu L."/>
            <person name="Ma J."/>
        </authorList>
    </citation>
    <scope>NUCLEOTIDE SEQUENCE [LARGE SCALE GENOMIC DNA]</scope>
    <source>
        <strain evidence="2 3">JCM 4565</strain>
    </source>
</reference>
<feature type="domain" description="Methyltransferase" evidence="1">
    <location>
        <begin position="64"/>
        <end position="156"/>
    </location>
</feature>
<dbReference type="CDD" id="cd02440">
    <property type="entry name" value="AdoMet_MTases"/>
    <property type="match status" value="1"/>
</dbReference>
<keyword evidence="2" id="KW-0489">Methyltransferase</keyword>
<dbReference type="Pfam" id="PF13649">
    <property type="entry name" value="Methyltransf_25"/>
    <property type="match status" value="1"/>
</dbReference>
<evidence type="ECO:0000259" key="1">
    <source>
        <dbReference type="Pfam" id="PF13649"/>
    </source>
</evidence>
<dbReference type="InterPro" id="IPR029063">
    <property type="entry name" value="SAM-dependent_MTases_sf"/>
</dbReference>
<proteinExistence type="predicted"/>
<dbReference type="GO" id="GO:0032259">
    <property type="term" value="P:methylation"/>
    <property type="evidence" value="ECO:0007669"/>
    <property type="project" value="UniProtKB-KW"/>
</dbReference>
<protein>
    <submittedName>
        <fullName evidence="2">Class I SAM-dependent methyltransferase</fullName>
    </submittedName>
</protein>
<dbReference type="Gene3D" id="3.40.50.150">
    <property type="entry name" value="Vaccinia Virus protein VP39"/>
    <property type="match status" value="1"/>
</dbReference>
<dbReference type="SUPFAM" id="SSF53335">
    <property type="entry name" value="S-adenosyl-L-methionine-dependent methyltransferases"/>
    <property type="match status" value="1"/>
</dbReference>
<organism evidence="2 3">
    <name type="scientific">Streptomyces blastmyceticus</name>
    <dbReference type="NCBI Taxonomy" id="68180"/>
    <lineage>
        <taxon>Bacteria</taxon>
        <taxon>Bacillati</taxon>
        <taxon>Actinomycetota</taxon>
        <taxon>Actinomycetes</taxon>
        <taxon>Kitasatosporales</taxon>
        <taxon>Streptomycetaceae</taxon>
        <taxon>Streptomyces</taxon>
    </lineage>
</organism>
<comment type="caution">
    <text evidence="2">The sequence shown here is derived from an EMBL/GenBank/DDBJ whole genome shotgun (WGS) entry which is preliminary data.</text>
</comment>
<sequence length="252" mass="26827">MTISHTGYPGACMSTSQQYAQAWEGFWREASGTPGDAIWDADPSLTAAPHLELFAPHADPALPVVDLGCGNGTQTRYLATRFPRAVGVDISAAAVEHARRADTGGVAEFERLDLTDTEAVRALHARIGDANVYMRAVIHQSRPEDRPAVAQAVAELTGARGRAFVAELTGAAKDVLAEAILRPDGPSPKGSLVMKHGLRPAEVAEDEVPSLLRNAGLTILSEGAITLAMTEFRPDGERIVLPARWFVTGRAD</sequence>